<dbReference type="InterPro" id="IPR036388">
    <property type="entry name" value="WH-like_DNA-bd_sf"/>
</dbReference>
<dbReference type="GO" id="GO:0045892">
    <property type="term" value="P:negative regulation of DNA-templated transcription"/>
    <property type="evidence" value="ECO:0007669"/>
    <property type="project" value="InterPro"/>
</dbReference>
<dbReference type="GO" id="GO:0003677">
    <property type="term" value="F:DNA binding"/>
    <property type="evidence" value="ECO:0007669"/>
    <property type="project" value="UniProtKB-KW"/>
</dbReference>
<proteinExistence type="inferred from homology"/>
<comment type="similarity">
    <text evidence="1">Belongs to the BlaI transcriptional regulatory family.</text>
</comment>
<dbReference type="RefSeq" id="WP_188552327.1">
    <property type="nucleotide sequence ID" value="NZ_BMGT01000001.1"/>
</dbReference>
<evidence type="ECO:0000256" key="4">
    <source>
        <dbReference type="ARBA" id="ARBA00023163"/>
    </source>
</evidence>
<evidence type="ECO:0000313" key="5">
    <source>
        <dbReference type="EMBL" id="GGG64231.1"/>
    </source>
</evidence>
<sequence length="129" mass="14606">MGEQDKEGLTKLELQIMQVIWRRGTSNVGEVQEGLEQQLAYTTVQTMLNILHRKGKLKRKLQGRAYEYSATVTEAKALSHALRDVVDRMFGGSSEELVMSLIKNKQIDAKKIAELSRRLEEAEESGGER</sequence>
<dbReference type="AlphaFoldDB" id="A0A917LYK4"/>
<accession>A0A917LYK4</accession>
<keyword evidence="2" id="KW-0805">Transcription regulation</keyword>
<dbReference type="SUPFAM" id="SSF46785">
    <property type="entry name" value="Winged helix' DNA-binding domain"/>
    <property type="match status" value="1"/>
</dbReference>
<organism evidence="5 6">
    <name type="scientific">Edaphobacter dinghuensis</name>
    <dbReference type="NCBI Taxonomy" id="1560005"/>
    <lineage>
        <taxon>Bacteria</taxon>
        <taxon>Pseudomonadati</taxon>
        <taxon>Acidobacteriota</taxon>
        <taxon>Terriglobia</taxon>
        <taxon>Terriglobales</taxon>
        <taxon>Acidobacteriaceae</taxon>
        <taxon>Edaphobacter</taxon>
    </lineage>
</organism>
<evidence type="ECO:0000313" key="6">
    <source>
        <dbReference type="Proteomes" id="UP000647241"/>
    </source>
</evidence>
<dbReference type="Pfam" id="PF03965">
    <property type="entry name" value="Penicillinase_R"/>
    <property type="match status" value="1"/>
</dbReference>
<protein>
    <submittedName>
        <fullName evidence="5">Transcriptional regulator</fullName>
    </submittedName>
</protein>
<evidence type="ECO:0000256" key="2">
    <source>
        <dbReference type="ARBA" id="ARBA00023015"/>
    </source>
</evidence>
<dbReference type="InterPro" id="IPR005650">
    <property type="entry name" value="BlaI_family"/>
</dbReference>
<gene>
    <name evidence="5" type="ORF">GCM10011585_02260</name>
</gene>
<dbReference type="EMBL" id="BMGT01000001">
    <property type="protein sequence ID" value="GGG64231.1"/>
    <property type="molecule type" value="Genomic_DNA"/>
</dbReference>
<keyword evidence="4" id="KW-0804">Transcription</keyword>
<dbReference type="PIRSF" id="PIRSF019455">
    <property type="entry name" value="CopR_AtkY"/>
    <property type="match status" value="1"/>
</dbReference>
<reference evidence="5" key="2">
    <citation type="submission" date="2020-09" db="EMBL/GenBank/DDBJ databases">
        <authorList>
            <person name="Sun Q."/>
            <person name="Zhou Y."/>
        </authorList>
    </citation>
    <scope>NUCLEOTIDE SEQUENCE</scope>
    <source>
        <strain evidence="5">CGMCC 1.12997</strain>
    </source>
</reference>
<dbReference type="Proteomes" id="UP000647241">
    <property type="component" value="Unassembled WGS sequence"/>
</dbReference>
<keyword evidence="6" id="KW-1185">Reference proteome</keyword>
<reference evidence="5" key="1">
    <citation type="journal article" date="2014" name="Int. J. Syst. Evol. Microbiol.">
        <title>Complete genome sequence of Corynebacterium casei LMG S-19264T (=DSM 44701T), isolated from a smear-ripened cheese.</title>
        <authorList>
            <consortium name="US DOE Joint Genome Institute (JGI-PGF)"/>
            <person name="Walter F."/>
            <person name="Albersmeier A."/>
            <person name="Kalinowski J."/>
            <person name="Ruckert C."/>
        </authorList>
    </citation>
    <scope>NUCLEOTIDE SEQUENCE</scope>
    <source>
        <strain evidence="5">CGMCC 1.12997</strain>
    </source>
</reference>
<evidence type="ECO:0000256" key="3">
    <source>
        <dbReference type="ARBA" id="ARBA00023125"/>
    </source>
</evidence>
<comment type="caution">
    <text evidence="5">The sequence shown here is derived from an EMBL/GenBank/DDBJ whole genome shotgun (WGS) entry which is preliminary data.</text>
</comment>
<keyword evidence="3" id="KW-0238">DNA-binding</keyword>
<dbReference type="Gene3D" id="1.10.4040.10">
    <property type="entry name" value="Penicillinase repressor domain"/>
    <property type="match status" value="1"/>
</dbReference>
<evidence type="ECO:0000256" key="1">
    <source>
        <dbReference type="ARBA" id="ARBA00011046"/>
    </source>
</evidence>
<dbReference type="Gene3D" id="1.10.10.10">
    <property type="entry name" value="Winged helix-like DNA-binding domain superfamily/Winged helix DNA-binding domain"/>
    <property type="match status" value="1"/>
</dbReference>
<name>A0A917LYK4_9BACT</name>
<dbReference type="InterPro" id="IPR036390">
    <property type="entry name" value="WH_DNA-bd_sf"/>
</dbReference>